<dbReference type="Proteomes" id="UP000157251">
    <property type="component" value="Segment"/>
</dbReference>
<comment type="similarity">
    <text evidence="15">Belongs to the papillomaviridae L2 protein family.</text>
</comment>
<dbReference type="GO" id="GO:0075521">
    <property type="term" value="P:microtubule-dependent intracellular transport of viral material towards nucleus"/>
    <property type="evidence" value="ECO:0007669"/>
    <property type="project" value="UniProtKB-UniRule"/>
</dbReference>
<dbReference type="InterPro" id="IPR000784">
    <property type="entry name" value="Late_L2"/>
</dbReference>
<accession>U6ELR9</accession>
<dbReference type="HAMAP" id="MF_04003">
    <property type="entry name" value="PPV_L2"/>
    <property type="match status" value="1"/>
</dbReference>
<evidence type="ECO:0000256" key="11">
    <source>
        <dbReference type="ARBA" id="ARBA00023120"/>
    </source>
</evidence>
<evidence type="ECO:0000256" key="2">
    <source>
        <dbReference type="ARBA" id="ARBA00022553"/>
    </source>
</evidence>
<comment type="subunit">
    <text evidence="15">Interacts with major capsid protein L1. Interacts with E2; this interaction inhibits E2 transcriptional activity but not the DNA replication function E2. Interacts with host HSPA8; this interaction is required for L2 nuclear translocation. Interacts with host importins KPNB2 and KPNB3. Forms a complex with importin alpha2-beta1 heterodimers via interaction with the importin alpha2 adapter. Interacts with host DYNLT1; this interaction is essential for virus intracellular transport during entry. Interacts (via C-terminus) with host retromer subunits VPS35 AND VPS29.</text>
</comment>
<comment type="function">
    <text evidence="15">Minor protein of the capsid that localizes along the inner surface of the virion, within the central cavities beneath the L1 pentamers. Plays a role in capsid stabilization through interaction with the major capsid protein L1. Once the virion enters the host cell, L2 escorts the genomic DNA into the nucleus by promoting escape from the endosomal compartments and traffic through the host Golgi network. Mechanistically, the C-terminus of L2 possesses a cell-penetrating peptide that protudes from the host endosome, interacts with host cytoplasmic retromer cargo and thereby mediates the capsid delivery to the host trans-Golgi network. Plays a role through its interaction with host dynein in the intracellular microtubule-dependent transport of viral capsid toward the nucleus. Mediates the viral genome import into the nucleus through binding to host importins. Once within the nucleus, L2 localizes viral genomes to host PML bodies in order to activate early gene expression for establishment of infection. Later on, promotes late gene expression by interacting with the viral E2 protein and by inhibiting its transcriptional activation functions. During virion assembly, encapsidates the genome by direct interaction with the viral DNA.</text>
</comment>
<comment type="subcellular location">
    <subcellularLocation>
        <location evidence="15">Virion</location>
    </subcellularLocation>
    <subcellularLocation>
        <location evidence="15">Host nucleus</location>
    </subcellularLocation>
</comment>
<evidence type="ECO:0000256" key="1">
    <source>
        <dbReference type="ARBA" id="ARBA00022524"/>
    </source>
</evidence>
<evidence type="ECO:0000256" key="13">
    <source>
        <dbReference type="ARBA" id="ARBA00023157"/>
    </source>
</evidence>
<protein>
    <recommendedName>
        <fullName evidence="15">Minor capsid protein L2</fullName>
    </recommendedName>
</protein>
<evidence type="ECO:0000256" key="15">
    <source>
        <dbReference type="HAMAP-Rule" id="MF_04003"/>
    </source>
</evidence>
<evidence type="ECO:0000256" key="10">
    <source>
        <dbReference type="ARBA" id="ARBA00023046"/>
    </source>
</evidence>
<keyword evidence="2 15" id="KW-0597">Phosphoprotein</keyword>
<comment type="PTM">
    <text evidence="15">Highly phosphorylated.</text>
</comment>
<keyword evidence="13 15" id="KW-1015">Disulfide bond</keyword>
<evidence type="ECO:0000313" key="16">
    <source>
        <dbReference type="EMBL" id="CDI44921.1"/>
    </source>
</evidence>
<dbReference type="OrthoDB" id="8047at10239"/>
<evidence type="ECO:0000256" key="9">
    <source>
        <dbReference type="ARBA" id="ARBA00022952"/>
    </source>
</evidence>
<evidence type="ECO:0000256" key="8">
    <source>
        <dbReference type="ARBA" id="ARBA00022921"/>
    </source>
</evidence>
<dbReference type="GO" id="GO:0005198">
    <property type="term" value="F:structural molecule activity"/>
    <property type="evidence" value="ECO:0007669"/>
    <property type="project" value="UniProtKB-UniRule"/>
</dbReference>
<feature type="disulfide bond" evidence="15">
    <location>
        <begin position="20"/>
        <end position="26"/>
    </location>
</feature>
<keyword evidence="9 15" id="KW-1177">Microtubular inwards viral transport</keyword>
<keyword evidence="6" id="KW-1040">Host Golgi apparatus</keyword>
<evidence type="ECO:0000256" key="5">
    <source>
        <dbReference type="ARBA" id="ARBA00022581"/>
    </source>
</evidence>
<dbReference type="GO" id="GO:0075732">
    <property type="term" value="P:viral penetration into host nucleus"/>
    <property type="evidence" value="ECO:0007669"/>
    <property type="project" value="UniProtKB-KW"/>
</dbReference>
<dbReference type="GO" id="GO:0003677">
    <property type="term" value="F:DNA binding"/>
    <property type="evidence" value="ECO:0007669"/>
    <property type="project" value="UniProtKB-UniRule"/>
</dbReference>
<dbReference type="GO" id="GO:0043657">
    <property type="term" value="C:host cell"/>
    <property type="evidence" value="ECO:0007669"/>
    <property type="project" value="GOC"/>
</dbReference>
<keyword evidence="12 15" id="KW-0238">DNA-binding</keyword>
<gene>
    <name evidence="15 16" type="primary">L2</name>
</gene>
<evidence type="ECO:0000256" key="14">
    <source>
        <dbReference type="ARBA" id="ARBA00023296"/>
    </source>
</evidence>
<dbReference type="GO" id="GO:0046718">
    <property type="term" value="P:symbiont entry into host cell"/>
    <property type="evidence" value="ECO:0007669"/>
    <property type="project" value="UniProtKB-KW"/>
</dbReference>
<keyword evidence="17" id="KW-1185">Reference proteome</keyword>
<keyword evidence="8 15" id="KW-0426">Late protein</keyword>
<keyword evidence="11 15" id="KW-1176">Cytoplasmic inwards viral transport</keyword>
<evidence type="ECO:0000256" key="3">
    <source>
        <dbReference type="ARBA" id="ARBA00022561"/>
    </source>
</evidence>
<reference evidence="16 17" key="1">
    <citation type="submission" date="2013-09" db="EMBL/GenBank/DDBJ databases">
        <title>Novel Human papillomavirus causing verruca vulgaris.</title>
        <authorList>
            <person name="Kocjan B.J."/>
            <person name="Hozjak L."/>
            <person name="Poljak M."/>
        </authorList>
    </citation>
    <scope>NUCLEOTIDE SEQUENCE [LARGE SCALE GENOMIC DNA]</scope>
    <source>
        <strain evidence="16">SIBX17</strain>
    </source>
</reference>
<dbReference type="RefSeq" id="YP_009508233.1">
    <property type="nucleotide sequence ID" value="NC_038914.1"/>
</dbReference>
<keyword evidence="7 15" id="KW-0946">Virion</keyword>
<evidence type="ECO:0000313" key="17">
    <source>
        <dbReference type="Proteomes" id="UP000157251"/>
    </source>
</evidence>
<keyword evidence="3 15" id="KW-0167">Capsid protein</keyword>
<dbReference type="GO" id="GO:0042025">
    <property type="term" value="C:host cell nucleus"/>
    <property type="evidence" value="ECO:0007669"/>
    <property type="project" value="UniProtKB-SubCell"/>
</dbReference>
<keyword evidence="14 15" id="KW-1160">Virus entry into host cell</keyword>
<dbReference type="GeneID" id="37619570"/>
<dbReference type="GO" id="GO:0019028">
    <property type="term" value="C:viral capsid"/>
    <property type="evidence" value="ECO:0007669"/>
    <property type="project" value="UniProtKB-UniRule"/>
</dbReference>
<comment type="caution">
    <text evidence="15">Lacks conserved residue(s) required for the propagation of feature annotation.</text>
</comment>
<name>U6ELR9_9PAPI</name>
<evidence type="ECO:0000256" key="6">
    <source>
        <dbReference type="ARBA" id="ARBA00022812"/>
    </source>
</evidence>
<keyword evidence="1 15" id="KW-1163">Viral penetration into host nucleus</keyword>
<keyword evidence="5 15" id="KW-0945">Host-virus interaction</keyword>
<dbReference type="Pfam" id="PF00513">
    <property type="entry name" value="Late_protein_L2"/>
    <property type="match status" value="1"/>
</dbReference>
<evidence type="ECO:0000256" key="12">
    <source>
        <dbReference type="ARBA" id="ARBA00023125"/>
    </source>
</evidence>
<sequence>MYKRAKRKKRDSVDNLYRKCALGADCPPDVRNKVENTTLADILLQIFGSAVYLGNLGIGTGKGTGGTTGYSSLAPSITRPLPKPTRPTRPFNIPLDPIGGGFGSRPIGQEVPTDIIDPLSSSIVPLQEEVGETNIVITADPGTSLGGGEVVTSTTTVLNPAYESEGLPDVFSRGDSSIAVLDVIPSEPPLKKVAIDLPAPSDVENVITTLTSVGSDFNVYVDPLETGDLIGLEEIELQPIPKYSTFDIEEPPSTSTPANTVQRYAGKAKSLYSKYIKQLQTRNPDFVRQPSRAVQFEFENPAFDDDISLQFQQDLDEVAAAPDIDFQDVRYLGRPQFLTTESGTVRLSRLGSKATVTTRSGLTVGQKVHFYYDFSTIYPEQSFELQPIGEFSGLNTYVNPLQESTFFDSSFAHADVGEIEFPEVDLEDNMLENFDNAHLIITGITDENEQLFIPTLASNIPLKPFIPYIHFGNSTDRPIVPDDTIISPTYPYTPLEPANAIEVYYDFFLHPALQKRKRRRLDVF</sequence>
<evidence type="ECO:0000256" key="4">
    <source>
        <dbReference type="ARBA" id="ARBA00022562"/>
    </source>
</evidence>
<keyword evidence="4 15" id="KW-1048">Host nucleus</keyword>
<evidence type="ECO:0000256" key="7">
    <source>
        <dbReference type="ARBA" id="ARBA00022844"/>
    </source>
</evidence>
<organism evidence="16 17">
    <name type="scientific">Human papillomavirus 184</name>
    <dbReference type="NCBI Taxonomy" id="1472343"/>
    <lineage>
        <taxon>Viruses</taxon>
        <taxon>Monodnaviria</taxon>
        <taxon>Shotokuvirae</taxon>
        <taxon>Cossaviricota</taxon>
        <taxon>Papovaviricetes</taxon>
        <taxon>Zurhausenvirales</taxon>
        <taxon>Papillomaviridae</taxon>
        <taxon>Firstpapillomavirinae</taxon>
        <taxon>Gammapapillomavirus</taxon>
        <taxon>Gammapapillomavirus 25</taxon>
    </lineage>
</organism>
<proteinExistence type="inferred from homology"/>
<keyword evidence="10" id="KW-1039">Host endosome</keyword>
<dbReference type="EMBL" id="HG530535">
    <property type="protein sequence ID" value="CDI44921.1"/>
    <property type="molecule type" value="Genomic_DNA"/>
</dbReference>
<dbReference type="KEGG" id="vg:37619570"/>